<dbReference type="Proteomes" id="UP000321353">
    <property type="component" value="Chromosome"/>
</dbReference>
<keyword evidence="3" id="KW-1185">Reference proteome</keyword>
<evidence type="ECO:0000313" key="2">
    <source>
        <dbReference type="EMBL" id="QEF99254.1"/>
    </source>
</evidence>
<evidence type="ECO:0000256" key="1">
    <source>
        <dbReference type="SAM" id="SignalP"/>
    </source>
</evidence>
<evidence type="ECO:0000313" key="3">
    <source>
        <dbReference type="Proteomes" id="UP000321353"/>
    </source>
</evidence>
<feature type="chain" id="PRO_5022763240" description="PEP-CTERM protein-sorting domain-containing protein" evidence="1">
    <location>
        <begin position="25"/>
        <end position="217"/>
    </location>
</feature>
<reference evidence="2 3" key="1">
    <citation type="submission" date="2019-02" db="EMBL/GenBank/DDBJ databases">
        <title>Planctomycetal bacteria perform biofilm scaping via a novel small molecule.</title>
        <authorList>
            <person name="Jeske O."/>
            <person name="Boedeker C."/>
            <person name="Wiegand S."/>
            <person name="Breitling P."/>
            <person name="Kallscheuer N."/>
            <person name="Jogler M."/>
            <person name="Rohde M."/>
            <person name="Petersen J."/>
            <person name="Medema M.H."/>
            <person name="Surup F."/>
            <person name="Jogler C."/>
        </authorList>
    </citation>
    <scope>NUCLEOTIDE SEQUENCE [LARGE SCALE GENOMIC DNA]</scope>
    <source>
        <strain evidence="2 3">Mal15</strain>
    </source>
</reference>
<accession>A0A5B9MHZ7</accession>
<dbReference type="KEGG" id="smam:Mal15_33160"/>
<organism evidence="2 3">
    <name type="scientific">Stieleria maiorica</name>
    <dbReference type="NCBI Taxonomy" id="2795974"/>
    <lineage>
        <taxon>Bacteria</taxon>
        <taxon>Pseudomonadati</taxon>
        <taxon>Planctomycetota</taxon>
        <taxon>Planctomycetia</taxon>
        <taxon>Pirellulales</taxon>
        <taxon>Pirellulaceae</taxon>
        <taxon>Stieleria</taxon>
    </lineage>
</organism>
<gene>
    <name evidence="2" type="ORF">Mal15_33160</name>
</gene>
<dbReference type="NCBIfam" id="TIGR02595">
    <property type="entry name" value="PEP_CTERM"/>
    <property type="match status" value="1"/>
</dbReference>
<name>A0A5B9MHZ7_9BACT</name>
<dbReference type="InterPro" id="IPR013424">
    <property type="entry name" value="Ice-binding_C"/>
</dbReference>
<proteinExistence type="predicted"/>
<dbReference type="RefSeq" id="WP_147868678.1">
    <property type="nucleotide sequence ID" value="NZ_CP036264.1"/>
</dbReference>
<sequence length="217" mass="22866" precursor="true">MSIRNCICCITTLIACVFISTDSAAEIVIAFEPQVAINQGETGQLDVFIRSTAAQTDFLGIYSAKFRITPIAGGGLSFLDPPRDAHYGDSNYIFAGTTHDGLSSTVTAPNTIVAGDGTMGPAGVVEVTAENRLLVTLDFDTSQAAVGSQFQISMVDDADTDFLDDGFASLPIAAESFSNFGTVTITAIPEPSGFAALGFAVSGMTLFRRRRRNSLLI</sequence>
<dbReference type="EMBL" id="CP036264">
    <property type="protein sequence ID" value="QEF99254.1"/>
    <property type="molecule type" value="Genomic_DNA"/>
</dbReference>
<dbReference type="AlphaFoldDB" id="A0A5B9MHZ7"/>
<keyword evidence="1" id="KW-0732">Signal</keyword>
<protein>
    <recommendedName>
        <fullName evidence="4">PEP-CTERM protein-sorting domain-containing protein</fullName>
    </recommendedName>
</protein>
<evidence type="ECO:0008006" key="4">
    <source>
        <dbReference type="Google" id="ProtNLM"/>
    </source>
</evidence>
<feature type="signal peptide" evidence="1">
    <location>
        <begin position="1"/>
        <end position="24"/>
    </location>
</feature>
<dbReference type="PROSITE" id="PS51257">
    <property type="entry name" value="PROKAR_LIPOPROTEIN"/>
    <property type="match status" value="1"/>
</dbReference>